<evidence type="ECO:0000313" key="1">
    <source>
        <dbReference type="EMBL" id="KAF6088490.1"/>
    </source>
</evidence>
<comment type="caution">
    <text evidence="1">The sequence shown here is derived from an EMBL/GenBank/DDBJ whole genome shotgun (WGS) entry which is preliminary data.</text>
</comment>
<name>A0A833ZB57_9CHIR</name>
<organism evidence="1 2">
    <name type="scientific">Phyllostomus discolor</name>
    <name type="common">pale spear-nosed bat</name>
    <dbReference type="NCBI Taxonomy" id="89673"/>
    <lineage>
        <taxon>Eukaryota</taxon>
        <taxon>Metazoa</taxon>
        <taxon>Chordata</taxon>
        <taxon>Craniata</taxon>
        <taxon>Vertebrata</taxon>
        <taxon>Euteleostomi</taxon>
        <taxon>Mammalia</taxon>
        <taxon>Eutheria</taxon>
        <taxon>Laurasiatheria</taxon>
        <taxon>Chiroptera</taxon>
        <taxon>Yangochiroptera</taxon>
        <taxon>Phyllostomidae</taxon>
        <taxon>Phyllostominae</taxon>
        <taxon>Phyllostomus</taxon>
    </lineage>
</organism>
<reference evidence="1 2" key="1">
    <citation type="journal article" date="2020" name="Nature">
        <title>Six reference-quality genomes reveal evolution of bat adaptations.</title>
        <authorList>
            <person name="Jebb D."/>
            <person name="Huang Z."/>
            <person name="Pippel M."/>
            <person name="Hughes G.M."/>
            <person name="Lavrichenko K."/>
            <person name="Devanna P."/>
            <person name="Winkler S."/>
            <person name="Jermiin L.S."/>
            <person name="Skirmuntt E.C."/>
            <person name="Katzourakis A."/>
            <person name="Burkitt-Gray L."/>
            <person name="Ray D.A."/>
            <person name="Sullivan K.A.M."/>
            <person name="Roscito J.G."/>
            <person name="Kirilenko B.M."/>
            <person name="Davalos L.M."/>
            <person name="Corthals A.P."/>
            <person name="Power M.L."/>
            <person name="Jones G."/>
            <person name="Ransome R.D."/>
            <person name="Dechmann D.K.N."/>
            <person name="Locatelli A.G."/>
            <person name="Puechmaille S.J."/>
            <person name="Fedrigo O."/>
            <person name="Jarvis E.D."/>
            <person name="Hiller M."/>
            <person name="Vernes S.C."/>
            <person name="Myers E.W."/>
            <person name="Teeling E.C."/>
        </authorList>
    </citation>
    <scope>NUCLEOTIDE SEQUENCE [LARGE SCALE GENOMIC DNA]</scope>
    <source>
        <strain evidence="1">Bat1K_MPI-CBG_1</strain>
    </source>
</reference>
<protein>
    <submittedName>
        <fullName evidence="1">Uncharacterized protein</fullName>
    </submittedName>
</protein>
<dbReference type="Proteomes" id="UP000664940">
    <property type="component" value="Unassembled WGS sequence"/>
</dbReference>
<evidence type="ECO:0000313" key="2">
    <source>
        <dbReference type="Proteomes" id="UP000664940"/>
    </source>
</evidence>
<accession>A0A833ZB57</accession>
<sequence length="145" mass="15839">MYSRVARHSHTLQSVPLACPVPRSHHVTDGIHVLTESTRRHHLCASVPLLVLRTEKLLGPGLISCGFGWQGRCSPYTVTVLTGLVRHSPGGVCRVGIMQANAPSHLQCRGIPYFAMGCFLEGVSRSERSLVAAVVQHPQSRRGRE</sequence>
<dbReference type="AlphaFoldDB" id="A0A833ZB57"/>
<proteinExistence type="predicted"/>
<gene>
    <name evidence="1" type="ORF">HJG60_008314</name>
</gene>
<dbReference type="EMBL" id="JABVXQ010000010">
    <property type="protein sequence ID" value="KAF6088490.1"/>
    <property type="molecule type" value="Genomic_DNA"/>
</dbReference>